<reference evidence="2" key="1">
    <citation type="submission" date="2022-07" db="EMBL/GenBank/DDBJ databases">
        <title>Description and genome-wide analysis of Profundicola chukchiensis gen. nov., sp. nov., marine bacteria isolated from bottom sediments of the Chukchi Sea.</title>
        <authorList>
            <person name="Romanenko L."/>
            <person name="Otstavnykh N."/>
            <person name="Kurilenko V."/>
            <person name="Eremeev V."/>
            <person name="Velansky P."/>
            <person name="Mikhailov V."/>
            <person name="Isaeva M."/>
        </authorList>
    </citation>
    <scope>NUCLEOTIDE SEQUENCE</scope>
    <source>
        <strain evidence="2">KMM 9713</strain>
    </source>
</reference>
<gene>
    <name evidence="2" type="ORF">NMK71_00735</name>
</gene>
<dbReference type="RefSeq" id="WP_304416395.1">
    <property type="nucleotide sequence ID" value="NZ_JANAIE010000002.1"/>
</dbReference>
<proteinExistence type="predicted"/>
<dbReference type="EMBL" id="JANCMU010000001">
    <property type="protein sequence ID" value="MDG4944928.1"/>
    <property type="molecule type" value="Genomic_DNA"/>
</dbReference>
<evidence type="ECO:0000313" key="3">
    <source>
        <dbReference type="Proteomes" id="UP001152599"/>
    </source>
</evidence>
<comment type="caution">
    <text evidence="2">The sequence shown here is derived from an EMBL/GenBank/DDBJ whole genome shotgun (WGS) entry which is preliminary data.</text>
</comment>
<sequence length="71" mass="7983">MGEDVNVRPYTPINPMYPDANLIRVTQPGVSGGVFYPKGYVRFYNSYGQPMNNPQVNTNPGSNNNTHFVFQ</sequence>
<evidence type="ECO:0000313" key="2">
    <source>
        <dbReference type="EMBL" id="MDG4944928.1"/>
    </source>
</evidence>
<evidence type="ECO:0000256" key="1">
    <source>
        <dbReference type="SAM" id="MobiDB-lite"/>
    </source>
</evidence>
<dbReference type="Proteomes" id="UP001152599">
    <property type="component" value="Unassembled WGS sequence"/>
</dbReference>
<organism evidence="2 3">
    <name type="scientific">Profundicola chukchiensis</name>
    <dbReference type="NCBI Taxonomy" id="2961959"/>
    <lineage>
        <taxon>Bacteria</taxon>
        <taxon>Pseudomonadati</taxon>
        <taxon>Bacteroidota</taxon>
        <taxon>Flavobacteriia</taxon>
        <taxon>Flavobacteriales</taxon>
        <taxon>Weeksellaceae</taxon>
        <taxon>Profundicola</taxon>
    </lineage>
</organism>
<keyword evidence="3" id="KW-1185">Reference proteome</keyword>
<name>A0A9X4MVP7_9FLAO</name>
<accession>A0A9X4MVP7</accession>
<dbReference type="AlphaFoldDB" id="A0A9X4MVP7"/>
<feature type="region of interest" description="Disordered" evidence="1">
    <location>
        <begin position="52"/>
        <end position="71"/>
    </location>
</feature>
<protein>
    <submittedName>
        <fullName evidence="2">Uncharacterized protein</fullName>
    </submittedName>
</protein>